<protein>
    <submittedName>
        <fullName evidence="3">Aldehyde dehydrogenase family protein</fullName>
    </submittedName>
</protein>
<evidence type="ECO:0000313" key="4">
    <source>
        <dbReference type="Proteomes" id="UP001454086"/>
    </source>
</evidence>
<dbReference type="InterPro" id="IPR015590">
    <property type="entry name" value="Aldehyde_DH_dom"/>
</dbReference>
<reference evidence="3 4" key="1">
    <citation type="submission" date="2024-03" db="EMBL/GenBank/DDBJ databases">
        <title>Human intestinal bacterial collection.</title>
        <authorList>
            <person name="Pauvert C."/>
            <person name="Hitch T.C.A."/>
            <person name="Clavel T."/>
        </authorList>
    </citation>
    <scope>NUCLEOTIDE SEQUENCE [LARGE SCALE GENOMIC DNA]</scope>
    <source>
        <strain evidence="3 4">CLA-SR-H021</strain>
    </source>
</reference>
<name>A0ABV1DFQ7_9FIRM</name>
<dbReference type="PANTHER" id="PTHR11699">
    <property type="entry name" value="ALDEHYDE DEHYDROGENASE-RELATED"/>
    <property type="match status" value="1"/>
</dbReference>
<feature type="domain" description="Aldehyde dehydrogenase" evidence="2">
    <location>
        <begin position="12"/>
        <end position="271"/>
    </location>
</feature>
<dbReference type="InterPro" id="IPR016163">
    <property type="entry name" value="Ald_DH_C"/>
</dbReference>
<dbReference type="Gene3D" id="3.40.605.10">
    <property type="entry name" value="Aldehyde Dehydrogenase, Chain A, domain 1"/>
    <property type="match status" value="1"/>
</dbReference>
<dbReference type="InterPro" id="IPR016162">
    <property type="entry name" value="Ald_DH_N"/>
</dbReference>
<sequence>MKFIDKDLLSVQEARILMEHAGEAKTALALYTQEKLDRCLWAMLEAIRGCLKELAVESAEETGYGNWQDKYRKNCLVWNQMSQSLKGMRCVGLVEENPGSKTAKIGVPLGIIAALVPATSPVSTTLFLAAISVKSGNAVVFAPHPRAGRTVQKTVKLLAMAAEAAGLPQGAVSCLGTVGKEGTAALMGHPLTSLVINTGVPGLLKACRESGKPLICGGIGPSPVFIERTADVKRAVGYIIASRSFDCGTLAAAEQYVVADRQAAAEAKREMLSQGAYFMNEEEEARLIGLLGPNGSRETEYMGKTAVWLAQKAGFPVPEDTKVLVSQQTYITDFNPYSGALLCPVLVFYIEDDWMYACEKCMELLVNESCGHTLVIHSENEDVIRQFMLKKPVGRILVNTPAAFGAMGVTTDLFPSMTLGGLTAGLGITSDNVSPMNLVYMRNAAWGVREIPGPEAFDDGGTGRMEAVRAGADMSADQNAAAVRDENRKEDTLDVAGLLKAVLRHLED</sequence>
<keyword evidence="1" id="KW-0560">Oxidoreductase</keyword>
<dbReference type="EMBL" id="JBBMFM010000290">
    <property type="protein sequence ID" value="MEQ2429172.1"/>
    <property type="molecule type" value="Genomic_DNA"/>
</dbReference>
<dbReference type="Gene3D" id="3.40.309.10">
    <property type="entry name" value="Aldehyde Dehydrogenase, Chain A, domain 2"/>
    <property type="match status" value="1"/>
</dbReference>
<dbReference type="RefSeq" id="WP_008717113.1">
    <property type="nucleotide sequence ID" value="NZ_JBBMFM010000290.1"/>
</dbReference>
<accession>A0ABV1DFQ7</accession>
<dbReference type="InterPro" id="IPR016161">
    <property type="entry name" value="Ald_DH/histidinol_DH"/>
</dbReference>
<organism evidence="3 4">
    <name type="scientific">Enterocloster hominis</name>
    <name type="common">ex Hitch et al. 2024</name>
    <dbReference type="NCBI Taxonomy" id="1917870"/>
    <lineage>
        <taxon>Bacteria</taxon>
        <taxon>Bacillati</taxon>
        <taxon>Bacillota</taxon>
        <taxon>Clostridia</taxon>
        <taxon>Lachnospirales</taxon>
        <taxon>Lachnospiraceae</taxon>
        <taxon>Enterocloster</taxon>
    </lineage>
</organism>
<keyword evidence="4" id="KW-1185">Reference proteome</keyword>
<dbReference type="Pfam" id="PF00171">
    <property type="entry name" value="Aldedh"/>
    <property type="match status" value="1"/>
</dbReference>
<comment type="caution">
    <text evidence="3">The sequence shown here is derived from an EMBL/GenBank/DDBJ whole genome shotgun (WGS) entry which is preliminary data.</text>
</comment>
<proteinExistence type="predicted"/>
<dbReference type="Proteomes" id="UP001454086">
    <property type="component" value="Unassembled WGS sequence"/>
</dbReference>
<dbReference type="SUPFAM" id="SSF53720">
    <property type="entry name" value="ALDH-like"/>
    <property type="match status" value="1"/>
</dbReference>
<gene>
    <name evidence="3" type="ORF">WMQ36_29845</name>
</gene>
<evidence type="ECO:0000313" key="3">
    <source>
        <dbReference type="EMBL" id="MEQ2429172.1"/>
    </source>
</evidence>
<evidence type="ECO:0000256" key="1">
    <source>
        <dbReference type="ARBA" id="ARBA00023002"/>
    </source>
</evidence>
<evidence type="ECO:0000259" key="2">
    <source>
        <dbReference type="Pfam" id="PF00171"/>
    </source>
</evidence>